<dbReference type="PANTHER" id="PTHR32268">
    <property type="entry name" value="HOMOSERINE O-ACETYLTRANSFERASE"/>
    <property type="match status" value="1"/>
</dbReference>
<dbReference type="Gene3D" id="3.40.50.1820">
    <property type="entry name" value="alpha/beta hydrolase"/>
    <property type="match status" value="1"/>
</dbReference>
<dbReference type="AlphaFoldDB" id="A0A1M6RCA3"/>
<dbReference type="GO" id="GO:0004414">
    <property type="term" value="F:homoserine O-acetyltransferase activity"/>
    <property type="evidence" value="ECO:0007669"/>
    <property type="project" value="TreeGrafter"/>
</dbReference>
<organism evidence="3 4">
    <name type="scientific">Epilithonimonas mollis</name>
    <dbReference type="NCBI Taxonomy" id="216903"/>
    <lineage>
        <taxon>Bacteria</taxon>
        <taxon>Pseudomonadati</taxon>
        <taxon>Bacteroidota</taxon>
        <taxon>Flavobacteriia</taxon>
        <taxon>Flavobacteriales</taxon>
        <taxon>Weeksellaceae</taxon>
        <taxon>Chryseobacterium group</taxon>
        <taxon>Epilithonimonas</taxon>
    </lineage>
</organism>
<evidence type="ECO:0000313" key="4">
    <source>
        <dbReference type="Proteomes" id="UP000184498"/>
    </source>
</evidence>
<dbReference type="EMBL" id="FRAM01000002">
    <property type="protein sequence ID" value="SHK30083.1"/>
    <property type="molecule type" value="Genomic_DNA"/>
</dbReference>
<dbReference type="STRING" id="216903.SAMN05444371_1804"/>
<dbReference type="SUPFAM" id="SSF53474">
    <property type="entry name" value="alpha/beta-Hydrolases"/>
    <property type="match status" value="1"/>
</dbReference>
<dbReference type="PANTHER" id="PTHR32268:SF11">
    <property type="entry name" value="HOMOSERINE O-ACETYLTRANSFERASE"/>
    <property type="match status" value="1"/>
</dbReference>
<evidence type="ECO:0000256" key="1">
    <source>
        <dbReference type="ARBA" id="ARBA00022679"/>
    </source>
</evidence>
<gene>
    <name evidence="3" type="ORF">SAMN05444371_1804</name>
</gene>
<name>A0A1M6RCA3_9FLAO</name>
<reference evidence="4" key="1">
    <citation type="submission" date="2016-11" db="EMBL/GenBank/DDBJ databases">
        <authorList>
            <person name="Varghese N."/>
            <person name="Submissions S."/>
        </authorList>
    </citation>
    <scope>NUCLEOTIDE SEQUENCE [LARGE SCALE GENOMIC DNA]</scope>
    <source>
        <strain evidence="4">DSM 18016</strain>
    </source>
</reference>
<proteinExistence type="predicted"/>
<keyword evidence="4" id="KW-1185">Reference proteome</keyword>
<dbReference type="InterPro" id="IPR029058">
    <property type="entry name" value="AB_hydrolase_fold"/>
</dbReference>
<keyword evidence="1 3" id="KW-0808">Transferase</keyword>
<evidence type="ECO:0000313" key="3">
    <source>
        <dbReference type="EMBL" id="SHK30083.1"/>
    </source>
</evidence>
<dbReference type="Pfam" id="PF00561">
    <property type="entry name" value="Abhydrolase_1"/>
    <property type="match status" value="1"/>
</dbReference>
<sequence>MLNSIPRFSGKDNQNIHSTILCSIFNFLSGKKLEDKLQHINIQNFETQNGKVFDIPLSYQLFGKELHSAPIVLINHALTGNSDVAGENGWWKSLVGEGKVIDNNRFTIISFNIPGNGFDGFFVDNYEDFTVQDVAEIFLEGLKYLKIEKLFALVGGSIGGSIGWEMLTLENNLAEKFIPIATDFKTSDWLHSQCLVQKYLLESEEKPLEKARVHAMLCYRTPESLNSRFNREKDYGKQILKSHDWLNFHGKRLNERFSLKAYKLVNHLLMNINGNENELENINAEIHLISVDSDLFYPAFEIKNTYQFLLNKNKNVQYHEIKSIHGHDAFLMEYEQLNNILTPLFLN</sequence>
<dbReference type="GO" id="GO:0009092">
    <property type="term" value="P:homoserine metabolic process"/>
    <property type="evidence" value="ECO:0007669"/>
    <property type="project" value="TreeGrafter"/>
</dbReference>
<dbReference type="InterPro" id="IPR000073">
    <property type="entry name" value="AB_hydrolase_1"/>
</dbReference>
<dbReference type="GO" id="GO:0009086">
    <property type="term" value="P:methionine biosynthetic process"/>
    <property type="evidence" value="ECO:0007669"/>
    <property type="project" value="TreeGrafter"/>
</dbReference>
<protein>
    <submittedName>
        <fullName evidence="3">Homoserine O-acetyltransferase</fullName>
    </submittedName>
</protein>
<feature type="domain" description="AB hydrolase-1" evidence="2">
    <location>
        <begin position="70"/>
        <end position="182"/>
    </location>
</feature>
<evidence type="ECO:0000259" key="2">
    <source>
        <dbReference type="Pfam" id="PF00561"/>
    </source>
</evidence>
<dbReference type="Proteomes" id="UP000184498">
    <property type="component" value="Unassembled WGS sequence"/>
</dbReference>
<dbReference type="InterPro" id="IPR008220">
    <property type="entry name" value="HAT_MetX-like"/>
</dbReference>
<accession>A0A1M6RCA3</accession>